<dbReference type="Proteomes" id="UP001165584">
    <property type="component" value="Unassembled WGS sequence"/>
</dbReference>
<proteinExistence type="predicted"/>
<protein>
    <recommendedName>
        <fullName evidence="3">Antitoxin VbhA domain-containing protein</fullName>
    </recommendedName>
</protein>
<sequence>MSAEEIRAIAAEVILRHPQPARLADTDEQTQLTAQRRAERDGTTAEAVYAAAVAESLDPFDAAAIAREARRR</sequence>
<accession>A0ABT2GQU7</accession>
<gene>
    <name evidence="1" type="ORF">N1027_10685</name>
</gene>
<reference evidence="1" key="1">
    <citation type="submission" date="2022-08" db="EMBL/GenBank/DDBJ databases">
        <authorList>
            <person name="Deng Y."/>
            <person name="Han X.-F."/>
            <person name="Zhang Y.-Q."/>
        </authorList>
    </citation>
    <scope>NUCLEOTIDE SEQUENCE</scope>
    <source>
        <strain evidence="1">CPCC 205763</strain>
    </source>
</reference>
<comment type="caution">
    <text evidence="1">The sequence shown here is derived from an EMBL/GenBank/DDBJ whole genome shotgun (WGS) entry which is preliminary data.</text>
</comment>
<dbReference type="RefSeq" id="WP_259507590.1">
    <property type="nucleotide sequence ID" value="NZ_JANLCM010000001.1"/>
</dbReference>
<organism evidence="1 2">
    <name type="scientific">Herbiconiux aconitum</name>
    <dbReference type="NCBI Taxonomy" id="2970913"/>
    <lineage>
        <taxon>Bacteria</taxon>
        <taxon>Bacillati</taxon>
        <taxon>Actinomycetota</taxon>
        <taxon>Actinomycetes</taxon>
        <taxon>Micrococcales</taxon>
        <taxon>Microbacteriaceae</taxon>
        <taxon>Herbiconiux</taxon>
    </lineage>
</organism>
<evidence type="ECO:0000313" key="1">
    <source>
        <dbReference type="EMBL" id="MCS5718599.1"/>
    </source>
</evidence>
<name>A0ABT2GQU7_9MICO</name>
<keyword evidence="2" id="KW-1185">Reference proteome</keyword>
<evidence type="ECO:0008006" key="3">
    <source>
        <dbReference type="Google" id="ProtNLM"/>
    </source>
</evidence>
<dbReference type="EMBL" id="JANLCM010000001">
    <property type="protein sequence ID" value="MCS5718599.1"/>
    <property type="molecule type" value="Genomic_DNA"/>
</dbReference>
<evidence type="ECO:0000313" key="2">
    <source>
        <dbReference type="Proteomes" id="UP001165584"/>
    </source>
</evidence>